<dbReference type="Proteomes" id="UP000191812">
    <property type="component" value="Unassembled WGS sequence"/>
</dbReference>
<evidence type="ECO:0000313" key="2">
    <source>
        <dbReference type="Proteomes" id="UP000191812"/>
    </source>
</evidence>
<gene>
    <name evidence="1" type="ORF">AGR13a_Lc110067</name>
</gene>
<sequence>MSGFDAPSSLCLRGVIPGKICVLPDNSREQGMAFRPGNQMAMSCKLYRNRTPVCPRGCEKRR</sequence>
<comment type="caution">
    <text evidence="1">The sequence shown here is derived from an EMBL/GenBank/DDBJ whole genome shotgun (WGS) entry which is preliminary data.</text>
</comment>
<dbReference type="EMBL" id="FBWH01000037">
    <property type="protein sequence ID" value="CUX48783.1"/>
    <property type="molecule type" value="Genomic_DNA"/>
</dbReference>
<organism evidence="1 2">
    <name type="scientific">Agrobacterium genomosp. 13 str. CFBP 6927</name>
    <dbReference type="NCBI Taxonomy" id="1183428"/>
    <lineage>
        <taxon>Bacteria</taxon>
        <taxon>Pseudomonadati</taxon>
        <taxon>Pseudomonadota</taxon>
        <taxon>Alphaproteobacteria</taxon>
        <taxon>Hyphomicrobiales</taxon>
        <taxon>Rhizobiaceae</taxon>
        <taxon>Rhizobium/Agrobacterium group</taxon>
        <taxon>Agrobacterium</taxon>
        <taxon>Agrobacterium tumefaciens complex</taxon>
    </lineage>
</organism>
<keyword evidence="2" id="KW-1185">Reference proteome</keyword>
<reference evidence="1 2" key="1">
    <citation type="submission" date="2016-01" db="EMBL/GenBank/DDBJ databases">
        <authorList>
            <person name="Regsiter A."/>
            <person name="william w."/>
        </authorList>
    </citation>
    <scope>NUCLEOTIDE SEQUENCE [LARGE SCALE GENOMIC DNA]</scope>
    <source>
        <strain evidence="1 2">CFBP 6927</strain>
    </source>
</reference>
<proteinExistence type="predicted"/>
<evidence type="ECO:0000313" key="1">
    <source>
        <dbReference type="EMBL" id="CUX48783.1"/>
    </source>
</evidence>
<name>A0ABP2BQL2_9HYPH</name>
<protein>
    <submittedName>
        <fullName evidence="1">Uncharacterized protein</fullName>
    </submittedName>
</protein>
<accession>A0ABP2BQL2</accession>